<evidence type="ECO:0000313" key="5">
    <source>
        <dbReference type="EMBL" id="NLS12915.1"/>
    </source>
</evidence>
<dbReference type="InterPro" id="IPR008207">
    <property type="entry name" value="Sig_transdc_His_kin_Hpt_dom"/>
</dbReference>
<feature type="domain" description="HPt" evidence="4">
    <location>
        <begin position="54"/>
        <end position="151"/>
    </location>
</feature>
<organism evidence="5 6">
    <name type="scientific">Vibrio agarilyticus</name>
    <dbReference type="NCBI Taxonomy" id="2726741"/>
    <lineage>
        <taxon>Bacteria</taxon>
        <taxon>Pseudomonadati</taxon>
        <taxon>Pseudomonadota</taxon>
        <taxon>Gammaproteobacteria</taxon>
        <taxon>Vibrionales</taxon>
        <taxon>Vibrionaceae</taxon>
        <taxon>Vibrio</taxon>
    </lineage>
</organism>
<keyword evidence="2" id="KW-0597">Phosphoprotein</keyword>
<dbReference type="EMBL" id="JABAIK010000007">
    <property type="protein sequence ID" value="NLS12915.1"/>
    <property type="molecule type" value="Genomic_DNA"/>
</dbReference>
<dbReference type="Pfam" id="PF01627">
    <property type="entry name" value="Hpt"/>
    <property type="match status" value="1"/>
</dbReference>
<gene>
    <name evidence="5" type="ORF">HGP28_08435</name>
</gene>
<dbReference type="AlphaFoldDB" id="A0A7X8TQJ3"/>
<proteinExistence type="predicted"/>
<sequence length="158" mass="17304">MNSTDNPLNPDSCANNGEPLDGVTIPMEHMAGEPCLPNNIVLESTLEQLVKDTSAQLVTELIGFYLEDTRARLLIIELALKQRDRETLEFEVHTLGSTAAAHGNQWLCDVCRDIEAKCLSHHTEEAMALAQALPGIVEVSLDKLTQRAAAGFRDTHPT</sequence>
<name>A0A7X8TQJ3_9VIBR</name>
<dbReference type="SUPFAM" id="SSF47226">
    <property type="entry name" value="Histidine-containing phosphotransfer domain, HPT domain"/>
    <property type="match status" value="1"/>
</dbReference>
<dbReference type="GO" id="GO:0004672">
    <property type="term" value="F:protein kinase activity"/>
    <property type="evidence" value="ECO:0007669"/>
    <property type="project" value="UniProtKB-ARBA"/>
</dbReference>
<feature type="region of interest" description="Disordered" evidence="3">
    <location>
        <begin position="1"/>
        <end position="21"/>
    </location>
</feature>
<evidence type="ECO:0000256" key="3">
    <source>
        <dbReference type="SAM" id="MobiDB-lite"/>
    </source>
</evidence>
<keyword evidence="1" id="KW-0902">Two-component regulatory system</keyword>
<dbReference type="InterPro" id="IPR036641">
    <property type="entry name" value="HPT_dom_sf"/>
</dbReference>
<feature type="modified residue" description="Phosphohistidine" evidence="2">
    <location>
        <position position="93"/>
    </location>
</feature>
<evidence type="ECO:0000259" key="4">
    <source>
        <dbReference type="PROSITE" id="PS50894"/>
    </source>
</evidence>
<comment type="caution">
    <text evidence="5">The sequence shown here is derived from an EMBL/GenBank/DDBJ whole genome shotgun (WGS) entry which is preliminary data.</text>
</comment>
<dbReference type="GO" id="GO:0000160">
    <property type="term" value="P:phosphorelay signal transduction system"/>
    <property type="evidence" value="ECO:0007669"/>
    <property type="project" value="UniProtKB-KW"/>
</dbReference>
<dbReference type="RefSeq" id="WP_168836014.1">
    <property type="nucleotide sequence ID" value="NZ_JABAIK010000007.1"/>
</dbReference>
<protein>
    <submittedName>
        <fullName evidence="5">Hpt domain-containing protein</fullName>
    </submittedName>
</protein>
<accession>A0A7X8TQJ3</accession>
<dbReference type="PROSITE" id="PS50894">
    <property type="entry name" value="HPT"/>
    <property type="match status" value="1"/>
</dbReference>
<evidence type="ECO:0000313" key="6">
    <source>
        <dbReference type="Proteomes" id="UP000535589"/>
    </source>
</evidence>
<evidence type="ECO:0000256" key="2">
    <source>
        <dbReference type="PROSITE-ProRule" id="PRU00110"/>
    </source>
</evidence>
<dbReference type="Proteomes" id="UP000535589">
    <property type="component" value="Unassembled WGS sequence"/>
</dbReference>
<feature type="compositionally biased region" description="Polar residues" evidence="3">
    <location>
        <begin position="1"/>
        <end position="15"/>
    </location>
</feature>
<dbReference type="Gene3D" id="1.20.120.160">
    <property type="entry name" value="HPT domain"/>
    <property type="match status" value="1"/>
</dbReference>
<evidence type="ECO:0000256" key="1">
    <source>
        <dbReference type="ARBA" id="ARBA00023012"/>
    </source>
</evidence>
<keyword evidence="6" id="KW-1185">Reference proteome</keyword>
<reference evidence="5 6" key="1">
    <citation type="submission" date="2020-04" db="EMBL/GenBank/DDBJ databases">
        <title>Vibrio sp. SM6, a novel species isolated from seawater.</title>
        <authorList>
            <person name="Wang X."/>
        </authorList>
    </citation>
    <scope>NUCLEOTIDE SEQUENCE [LARGE SCALE GENOMIC DNA]</scope>
    <source>
        <strain evidence="5 6">SM6</strain>
    </source>
</reference>